<reference evidence="6 7" key="1">
    <citation type="submission" date="2014-05" db="EMBL/GenBank/DDBJ databases">
        <title>Draft Genome Sequence of Nitratireductor basaltis Strain UMTGB225, A Marine Bacterium Isolated from Green Barrel Tunicate.</title>
        <authorList>
            <person name="Gan H.Y."/>
        </authorList>
    </citation>
    <scope>NUCLEOTIDE SEQUENCE [LARGE SCALE GENOMIC DNA]</scope>
    <source>
        <strain evidence="6 7">UMTGB225</strain>
    </source>
</reference>
<evidence type="ECO:0000256" key="1">
    <source>
        <dbReference type="ARBA" id="ARBA00001946"/>
    </source>
</evidence>
<evidence type="ECO:0000259" key="5">
    <source>
        <dbReference type="PROSITE" id="PS51462"/>
    </source>
</evidence>
<keyword evidence="2" id="KW-0479">Metal-binding</keyword>
<dbReference type="CDD" id="cd04666">
    <property type="entry name" value="NUDIX_DIPP2_like_Nudt4"/>
    <property type="match status" value="1"/>
</dbReference>
<name>A0A084UA54_9HYPH</name>
<comment type="caution">
    <text evidence="6">The sequence shown here is derived from an EMBL/GenBank/DDBJ whole genome shotgun (WGS) entry which is preliminary data.</text>
</comment>
<dbReference type="eggNOG" id="COG0494">
    <property type="taxonomic scope" value="Bacteria"/>
</dbReference>
<gene>
    <name evidence="6" type="ORF">EL18_00859</name>
</gene>
<keyword evidence="3 6" id="KW-0378">Hydrolase</keyword>
<dbReference type="InterPro" id="IPR015797">
    <property type="entry name" value="NUDIX_hydrolase-like_dom_sf"/>
</dbReference>
<proteinExistence type="predicted"/>
<evidence type="ECO:0000313" key="7">
    <source>
        <dbReference type="Proteomes" id="UP000053675"/>
    </source>
</evidence>
<sequence length="168" mass="18923">MGMGRDLIESMRRLNIAEQLRRLFGGNPPRVQTAALPWRLRDDVVEILLITSRDTGRWVLPKGWPEGRETLAEAAAREAAEEAGVSGAVSRHETGRYIYRKKRSNGLQLRCEVAVFALQVSSVADIWPEKNERERRWVTPKEAGEMVREADLAAILCNFKGSPRKIAA</sequence>
<dbReference type="PROSITE" id="PS00893">
    <property type="entry name" value="NUDIX_BOX"/>
    <property type="match status" value="1"/>
</dbReference>
<evidence type="ECO:0000256" key="4">
    <source>
        <dbReference type="ARBA" id="ARBA00022842"/>
    </source>
</evidence>
<dbReference type="PANTHER" id="PTHR12629:SF0">
    <property type="entry name" value="DIPHOSPHOINOSITOL-POLYPHOSPHATE DIPHOSPHATASE"/>
    <property type="match status" value="1"/>
</dbReference>
<keyword evidence="4" id="KW-0460">Magnesium</keyword>
<keyword evidence="7" id="KW-1185">Reference proteome</keyword>
<dbReference type="InterPro" id="IPR047198">
    <property type="entry name" value="DDP-like_NUDIX"/>
</dbReference>
<dbReference type="GO" id="GO:0016462">
    <property type="term" value="F:pyrophosphatase activity"/>
    <property type="evidence" value="ECO:0007669"/>
    <property type="project" value="InterPro"/>
</dbReference>
<dbReference type="GO" id="GO:0046872">
    <property type="term" value="F:metal ion binding"/>
    <property type="evidence" value="ECO:0007669"/>
    <property type="project" value="UniProtKB-KW"/>
</dbReference>
<protein>
    <submittedName>
        <fullName evidence="6">NUDIX hydrolase</fullName>
    </submittedName>
</protein>
<dbReference type="SUPFAM" id="SSF55811">
    <property type="entry name" value="Nudix"/>
    <property type="match status" value="1"/>
</dbReference>
<comment type="cofactor">
    <cofactor evidence="1">
        <name>Mg(2+)</name>
        <dbReference type="ChEBI" id="CHEBI:18420"/>
    </cofactor>
</comment>
<dbReference type="PROSITE" id="PS51462">
    <property type="entry name" value="NUDIX"/>
    <property type="match status" value="1"/>
</dbReference>
<feature type="domain" description="Nudix hydrolase" evidence="5">
    <location>
        <begin position="28"/>
        <end position="160"/>
    </location>
</feature>
<organism evidence="6 7">
    <name type="scientific">Nitratireductor basaltis</name>
    <dbReference type="NCBI Taxonomy" id="472175"/>
    <lineage>
        <taxon>Bacteria</taxon>
        <taxon>Pseudomonadati</taxon>
        <taxon>Pseudomonadota</taxon>
        <taxon>Alphaproteobacteria</taxon>
        <taxon>Hyphomicrobiales</taxon>
        <taxon>Phyllobacteriaceae</taxon>
        <taxon>Nitratireductor</taxon>
    </lineage>
</organism>
<dbReference type="PANTHER" id="PTHR12629">
    <property type="entry name" value="DIPHOSPHOINOSITOL POLYPHOSPHATE PHOSPHOHYDROLASE"/>
    <property type="match status" value="1"/>
</dbReference>
<dbReference type="PATRIC" id="fig|472175.3.peg.871"/>
<evidence type="ECO:0000313" key="6">
    <source>
        <dbReference type="EMBL" id="KFB09840.1"/>
    </source>
</evidence>
<dbReference type="Gene3D" id="3.90.79.10">
    <property type="entry name" value="Nucleoside Triphosphate Pyrophosphohydrolase"/>
    <property type="match status" value="1"/>
</dbReference>
<dbReference type="InterPro" id="IPR020084">
    <property type="entry name" value="NUDIX_hydrolase_CS"/>
</dbReference>
<dbReference type="Proteomes" id="UP000053675">
    <property type="component" value="Unassembled WGS sequence"/>
</dbReference>
<evidence type="ECO:0000256" key="3">
    <source>
        <dbReference type="ARBA" id="ARBA00022801"/>
    </source>
</evidence>
<dbReference type="EMBL" id="JMQM01000001">
    <property type="protein sequence ID" value="KFB09840.1"/>
    <property type="molecule type" value="Genomic_DNA"/>
</dbReference>
<dbReference type="AlphaFoldDB" id="A0A084UA54"/>
<dbReference type="Pfam" id="PF00293">
    <property type="entry name" value="NUDIX"/>
    <property type="match status" value="1"/>
</dbReference>
<evidence type="ECO:0000256" key="2">
    <source>
        <dbReference type="ARBA" id="ARBA00022723"/>
    </source>
</evidence>
<dbReference type="GO" id="GO:0005737">
    <property type="term" value="C:cytoplasm"/>
    <property type="evidence" value="ECO:0007669"/>
    <property type="project" value="TreeGrafter"/>
</dbReference>
<accession>A0A084UA54</accession>
<dbReference type="STRING" id="472175.EL18_00859"/>
<dbReference type="InterPro" id="IPR000086">
    <property type="entry name" value="NUDIX_hydrolase_dom"/>
</dbReference>